<dbReference type="AlphaFoldDB" id="D2A080"/>
<reference evidence="1 2" key="1">
    <citation type="journal article" date="2008" name="Nature">
        <title>The genome of the model beetle and pest Tribolium castaneum.</title>
        <authorList>
            <consortium name="Tribolium Genome Sequencing Consortium"/>
            <person name="Richards S."/>
            <person name="Gibbs R.A."/>
            <person name="Weinstock G.M."/>
            <person name="Brown S.J."/>
            <person name="Denell R."/>
            <person name="Beeman R.W."/>
            <person name="Gibbs R."/>
            <person name="Beeman R.W."/>
            <person name="Brown S.J."/>
            <person name="Bucher G."/>
            <person name="Friedrich M."/>
            <person name="Grimmelikhuijzen C.J."/>
            <person name="Klingler M."/>
            <person name="Lorenzen M."/>
            <person name="Richards S."/>
            <person name="Roth S."/>
            <person name="Schroder R."/>
            <person name="Tautz D."/>
            <person name="Zdobnov E.M."/>
            <person name="Muzny D."/>
            <person name="Gibbs R.A."/>
            <person name="Weinstock G.M."/>
            <person name="Attaway T."/>
            <person name="Bell S."/>
            <person name="Buhay C.J."/>
            <person name="Chandrabose M.N."/>
            <person name="Chavez D."/>
            <person name="Clerk-Blankenburg K.P."/>
            <person name="Cree A."/>
            <person name="Dao M."/>
            <person name="Davis C."/>
            <person name="Chacko J."/>
            <person name="Dinh H."/>
            <person name="Dugan-Rocha S."/>
            <person name="Fowler G."/>
            <person name="Garner T.T."/>
            <person name="Garnes J."/>
            <person name="Gnirke A."/>
            <person name="Hawes A."/>
            <person name="Hernandez J."/>
            <person name="Hines S."/>
            <person name="Holder M."/>
            <person name="Hume J."/>
            <person name="Jhangiani S.N."/>
            <person name="Joshi V."/>
            <person name="Khan Z.M."/>
            <person name="Jackson L."/>
            <person name="Kovar C."/>
            <person name="Kowis A."/>
            <person name="Lee S."/>
            <person name="Lewis L.R."/>
            <person name="Margolis J."/>
            <person name="Morgan M."/>
            <person name="Nazareth L.V."/>
            <person name="Nguyen N."/>
            <person name="Okwuonu G."/>
            <person name="Parker D."/>
            <person name="Richards S."/>
            <person name="Ruiz S.J."/>
            <person name="Santibanez J."/>
            <person name="Savard J."/>
            <person name="Scherer S.E."/>
            <person name="Schneider B."/>
            <person name="Sodergren E."/>
            <person name="Tautz D."/>
            <person name="Vattahil S."/>
            <person name="Villasana D."/>
            <person name="White C.S."/>
            <person name="Wright R."/>
            <person name="Park Y."/>
            <person name="Beeman R.W."/>
            <person name="Lord J."/>
            <person name="Oppert B."/>
            <person name="Lorenzen M."/>
            <person name="Brown S."/>
            <person name="Wang L."/>
            <person name="Savard J."/>
            <person name="Tautz D."/>
            <person name="Richards S."/>
            <person name="Weinstock G."/>
            <person name="Gibbs R.A."/>
            <person name="Liu Y."/>
            <person name="Worley K."/>
            <person name="Weinstock G."/>
            <person name="Elsik C.G."/>
            <person name="Reese J.T."/>
            <person name="Elhaik E."/>
            <person name="Landan G."/>
            <person name="Graur D."/>
            <person name="Arensburger P."/>
            <person name="Atkinson P."/>
            <person name="Beeman R.W."/>
            <person name="Beidler J."/>
            <person name="Brown S.J."/>
            <person name="Demuth J.P."/>
            <person name="Drury D.W."/>
            <person name="Du Y.Z."/>
            <person name="Fujiwara H."/>
            <person name="Lorenzen M."/>
            <person name="Maselli V."/>
            <person name="Osanai M."/>
            <person name="Park Y."/>
            <person name="Robertson H.M."/>
            <person name="Tu Z."/>
            <person name="Wang J.J."/>
            <person name="Wang S."/>
            <person name="Richards S."/>
            <person name="Song H."/>
            <person name="Zhang L."/>
            <person name="Sodergren E."/>
            <person name="Werner D."/>
            <person name="Stanke M."/>
            <person name="Morgenstern B."/>
            <person name="Solovyev V."/>
            <person name="Kosarev P."/>
            <person name="Brown G."/>
            <person name="Chen H.C."/>
            <person name="Ermolaeva O."/>
            <person name="Hlavina W."/>
            <person name="Kapustin Y."/>
            <person name="Kiryutin B."/>
            <person name="Kitts P."/>
            <person name="Maglott D."/>
            <person name="Pruitt K."/>
            <person name="Sapojnikov V."/>
            <person name="Souvorov A."/>
            <person name="Mackey A.J."/>
            <person name="Waterhouse R.M."/>
            <person name="Wyder S."/>
            <person name="Zdobnov E.M."/>
            <person name="Zdobnov E.M."/>
            <person name="Wyder S."/>
            <person name="Kriventseva E.V."/>
            <person name="Kadowaki T."/>
            <person name="Bork P."/>
            <person name="Aranda M."/>
            <person name="Bao R."/>
            <person name="Beermann A."/>
            <person name="Berns N."/>
            <person name="Bolognesi R."/>
            <person name="Bonneton F."/>
            <person name="Bopp D."/>
            <person name="Brown S.J."/>
            <person name="Bucher G."/>
            <person name="Butts T."/>
            <person name="Chaumot A."/>
            <person name="Denell R.E."/>
            <person name="Ferrier D.E."/>
            <person name="Friedrich M."/>
            <person name="Gordon C.M."/>
            <person name="Jindra M."/>
            <person name="Klingler M."/>
            <person name="Lan Q."/>
            <person name="Lattorff H.M."/>
            <person name="Laudet V."/>
            <person name="von Levetsow C."/>
            <person name="Liu Z."/>
            <person name="Lutz R."/>
            <person name="Lynch J.A."/>
            <person name="da Fonseca R.N."/>
            <person name="Posnien N."/>
            <person name="Reuter R."/>
            <person name="Roth S."/>
            <person name="Savard J."/>
            <person name="Schinko J.B."/>
            <person name="Schmitt C."/>
            <person name="Schoppmeier M."/>
            <person name="Schroder R."/>
            <person name="Shippy T.D."/>
            <person name="Simonnet F."/>
            <person name="Marques-Souza H."/>
            <person name="Tautz D."/>
            <person name="Tomoyasu Y."/>
            <person name="Trauner J."/>
            <person name="Van der Zee M."/>
            <person name="Vervoort M."/>
            <person name="Wittkopp N."/>
            <person name="Wimmer E.A."/>
            <person name="Yang X."/>
            <person name="Jones A.K."/>
            <person name="Sattelle D.B."/>
            <person name="Ebert P.R."/>
            <person name="Nelson D."/>
            <person name="Scott J.G."/>
            <person name="Beeman R.W."/>
            <person name="Muthukrishnan S."/>
            <person name="Kramer K.J."/>
            <person name="Arakane Y."/>
            <person name="Beeman R.W."/>
            <person name="Zhu Q."/>
            <person name="Hogenkamp D."/>
            <person name="Dixit R."/>
            <person name="Oppert B."/>
            <person name="Jiang H."/>
            <person name="Zou Z."/>
            <person name="Marshall J."/>
            <person name="Elpidina E."/>
            <person name="Vinokurov K."/>
            <person name="Oppert C."/>
            <person name="Zou Z."/>
            <person name="Evans J."/>
            <person name="Lu Z."/>
            <person name="Zhao P."/>
            <person name="Sumathipala N."/>
            <person name="Altincicek B."/>
            <person name="Vilcinskas A."/>
            <person name="Williams M."/>
            <person name="Hultmark D."/>
            <person name="Hetru C."/>
            <person name="Jiang H."/>
            <person name="Grimmelikhuijzen C.J."/>
            <person name="Hauser F."/>
            <person name="Cazzamali G."/>
            <person name="Williamson M."/>
            <person name="Park Y."/>
            <person name="Li B."/>
            <person name="Tanaka Y."/>
            <person name="Predel R."/>
            <person name="Neupert S."/>
            <person name="Schachtner J."/>
            <person name="Verleyen P."/>
            <person name="Raible F."/>
            <person name="Bork P."/>
            <person name="Friedrich M."/>
            <person name="Walden K.K."/>
            <person name="Robertson H.M."/>
            <person name="Angeli S."/>
            <person name="Foret S."/>
            <person name="Bucher G."/>
            <person name="Schuetz S."/>
            <person name="Maleszka R."/>
            <person name="Wimmer E.A."/>
            <person name="Beeman R.W."/>
            <person name="Lorenzen M."/>
            <person name="Tomoyasu Y."/>
            <person name="Miller S.C."/>
            <person name="Grossmann D."/>
            <person name="Bucher G."/>
        </authorList>
    </citation>
    <scope>NUCLEOTIDE SEQUENCE [LARGE SCALE GENOMIC DNA]</scope>
    <source>
        <strain evidence="1 2">Georgia GA2</strain>
    </source>
</reference>
<reference evidence="1 2" key="2">
    <citation type="journal article" date="2010" name="Nucleic Acids Res.">
        <title>BeetleBase in 2010: revisions to provide comprehensive genomic information for Tribolium castaneum.</title>
        <authorList>
            <person name="Kim H.S."/>
            <person name="Murphy T."/>
            <person name="Xia J."/>
            <person name="Caragea D."/>
            <person name="Park Y."/>
            <person name="Beeman R.W."/>
            <person name="Lorenzen M.D."/>
            <person name="Butcher S."/>
            <person name="Manak J.R."/>
            <person name="Brown S.J."/>
        </authorList>
    </citation>
    <scope>GENOME REANNOTATION</scope>
    <source>
        <strain evidence="1 2">Georgia GA2</strain>
    </source>
</reference>
<dbReference type="Proteomes" id="UP000007266">
    <property type="component" value="Linkage group 4"/>
</dbReference>
<evidence type="ECO:0000313" key="1">
    <source>
        <dbReference type="EMBL" id="EFA02481.1"/>
    </source>
</evidence>
<proteinExistence type="predicted"/>
<keyword evidence="2" id="KW-1185">Reference proteome</keyword>
<protein>
    <submittedName>
        <fullName evidence="1">Uncharacterized protein</fullName>
    </submittedName>
</protein>
<gene>
    <name evidence="1" type="primary">GLEAN_08174</name>
    <name evidence="1" type="ORF">TcasGA2_TC008174</name>
</gene>
<sequence length="184" mass="20442">MRPLDLPGPLPVRYFNIYDIATVGNDARDARVRSLKGAFDGKLADFPIVFLELVKGVLLIFTCIGKEKSDPLSTQQTIDDVHISSRYGYLIYSLTAVFTLTEKNPIVSITDLHTPLSFEGSGKPKTIVIFYCWLINDITCDDFSLIRYRKNATISVRYGDVDGVPVMCALSVNWGATHSTGRNS</sequence>
<accession>D2A080</accession>
<dbReference type="InParanoid" id="D2A080"/>
<name>D2A080_TRICA</name>
<dbReference type="HOGENOM" id="CLU_1470056_0_0_1"/>
<evidence type="ECO:0000313" key="2">
    <source>
        <dbReference type="Proteomes" id="UP000007266"/>
    </source>
</evidence>
<dbReference type="EMBL" id="KQ971338">
    <property type="protein sequence ID" value="EFA02481.1"/>
    <property type="molecule type" value="Genomic_DNA"/>
</dbReference>
<organism evidence="1 2">
    <name type="scientific">Tribolium castaneum</name>
    <name type="common">Red flour beetle</name>
    <dbReference type="NCBI Taxonomy" id="7070"/>
    <lineage>
        <taxon>Eukaryota</taxon>
        <taxon>Metazoa</taxon>
        <taxon>Ecdysozoa</taxon>
        <taxon>Arthropoda</taxon>
        <taxon>Hexapoda</taxon>
        <taxon>Insecta</taxon>
        <taxon>Pterygota</taxon>
        <taxon>Neoptera</taxon>
        <taxon>Endopterygota</taxon>
        <taxon>Coleoptera</taxon>
        <taxon>Polyphaga</taxon>
        <taxon>Cucujiformia</taxon>
        <taxon>Tenebrionidae</taxon>
        <taxon>Tenebrionidae incertae sedis</taxon>
        <taxon>Tribolium</taxon>
    </lineage>
</organism>